<dbReference type="GO" id="GO:0009190">
    <property type="term" value="P:cyclic nucleotide biosynthetic process"/>
    <property type="evidence" value="ECO:0007669"/>
    <property type="project" value="InterPro"/>
</dbReference>
<dbReference type="EMBL" id="CP024176">
    <property type="protein sequence ID" value="ATW70747.1"/>
    <property type="molecule type" value="Genomic_DNA"/>
</dbReference>
<dbReference type="PROSITE" id="PS50125">
    <property type="entry name" value="GUANYLATE_CYCLASE_2"/>
    <property type="match status" value="1"/>
</dbReference>
<dbReference type="GO" id="GO:0004016">
    <property type="term" value="F:adenylate cyclase activity"/>
    <property type="evidence" value="ECO:0007669"/>
    <property type="project" value="UniProtKB-ARBA"/>
</dbReference>
<organism evidence="2">
    <name type="scientific">Faucicola osloensis</name>
    <name type="common">Moraxella osloensis</name>
    <dbReference type="NCBI Taxonomy" id="34062"/>
    <lineage>
        <taxon>Bacteria</taxon>
        <taxon>Pseudomonadati</taxon>
        <taxon>Pseudomonadota</taxon>
        <taxon>Gammaproteobacteria</taxon>
        <taxon>Moraxellales</taxon>
        <taxon>Moraxellaceae</taxon>
        <taxon>Faucicola</taxon>
    </lineage>
</organism>
<evidence type="ECO:0000313" key="2">
    <source>
        <dbReference type="EMBL" id="ATW70747.1"/>
    </source>
</evidence>
<dbReference type="SUPFAM" id="SSF55073">
    <property type="entry name" value="Nucleotide cyclase"/>
    <property type="match status" value="1"/>
</dbReference>
<accession>A0AAD0AXD3</accession>
<dbReference type="AlphaFoldDB" id="A0AAD0AXD3"/>
<feature type="domain" description="Guanylate cyclase" evidence="1">
    <location>
        <begin position="92"/>
        <end position="234"/>
    </location>
</feature>
<protein>
    <submittedName>
        <fullName evidence="2">Adenylate/guanylate cyclase domain-containing protein</fullName>
    </submittedName>
</protein>
<reference evidence="2" key="1">
    <citation type="submission" date="2017-11" db="EMBL/GenBank/DDBJ databases">
        <title>Complete Genome Sequence from Moraxella oslensis YHS isolated from human skin.</title>
        <authorList>
            <person name="Lee K."/>
            <person name="Lim J.Y."/>
            <person name="Hwang I."/>
        </authorList>
    </citation>
    <scope>NUCLEOTIDE SEQUENCE</scope>
    <source>
        <strain evidence="2">YHS</strain>
    </source>
</reference>
<dbReference type="GO" id="GO:0035556">
    <property type="term" value="P:intracellular signal transduction"/>
    <property type="evidence" value="ECO:0007669"/>
    <property type="project" value="InterPro"/>
</dbReference>
<dbReference type="InterPro" id="IPR001054">
    <property type="entry name" value="A/G_cyclase"/>
</dbReference>
<sequence length="443" mass="50412">MNKNSLNLDFGNYMNRSIKKSSIELSESIKNESSVEAYDSLNFQISNIDESYIENAIRQIFNREGTSNTYINDHPDFKDLVHNGESINQYICPLFIDIRGSTRLGLVYPLEFVRDFKNAVIRMCIEVVRAFGGYVHRIMGDAVLAFFGSSSISEEQAIIDTLNAVCILDFLLLNSVRPYLESTNPAFEANLHFGFRIGINYGSTDEVLWSNYGYGREGEVSATGFPIDVAAKLQSLADKNTTMLGQGLLHKINFPKNFSTIKLDKESNPMKYVKPNYTIKGTPINYNMRILNKNEYMKGLFISTEAKEKLFPKEIKSDNKFTLNVSHKNGGAKYPFFPNTVVPKNHEIIITVTATYTEIFGKRFKVYFEKINNEGENNESSFVDDYTKNGLNETLAFQEINSNNLAATFKRDCTFRGIHRVKCSITDWDNKAIYSELINIPIM</sequence>
<dbReference type="InterPro" id="IPR029787">
    <property type="entry name" value="Nucleotide_cyclase"/>
</dbReference>
<dbReference type="CDD" id="cd07302">
    <property type="entry name" value="CHD"/>
    <property type="match status" value="1"/>
</dbReference>
<proteinExistence type="predicted"/>
<dbReference type="Gene3D" id="3.30.70.1230">
    <property type="entry name" value="Nucleotide cyclase"/>
    <property type="match status" value="1"/>
</dbReference>
<evidence type="ECO:0000259" key="1">
    <source>
        <dbReference type="PROSITE" id="PS50125"/>
    </source>
</evidence>
<gene>
    <name evidence="2" type="ORF">YHS_11845</name>
</gene>
<name>A0AAD0AXD3_FAUOS</name>